<organism evidence="1 2">
    <name type="scientific">Neoasaia chiangmaiensis</name>
    <dbReference type="NCBI Taxonomy" id="320497"/>
    <lineage>
        <taxon>Bacteria</taxon>
        <taxon>Pseudomonadati</taxon>
        <taxon>Pseudomonadota</taxon>
        <taxon>Alphaproteobacteria</taxon>
        <taxon>Acetobacterales</taxon>
        <taxon>Acetobacteraceae</taxon>
        <taxon>Neoasaia</taxon>
    </lineage>
</organism>
<dbReference type="STRING" id="320497.A0U93_08235"/>
<evidence type="ECO:0000313" key="1">
    <source>
        <dbReference type="EMBL" id="AQS87930.1"/>
    </source>
</evidence>
<dbReference type="InterPro" id="IPR014718">
    <property type="entry name" value="GH-type_carb-bd"/>
</dbReference>
<dbReference type="RefSeq" id="WP_077806940.1">
    <property type="nucleotide sequence ID" value="NZ_BJXS01000007.1"/>
</dbReference>
<gene>
    <name evidence="1" type="ORF">A0U93_08235</name>
</gene>
<name>A0A1U9KQC6_9PROT</name>
<reference evidence="1 2" key="1">
    <citation type="submission" date="2016-03" db="EMBL/GenBank/DDBJ databases">
        <title>Acetic acid bacteria sequencing.</title>
        <authorList>
            <person name="Brandt J."/>
            <person name="Jakob F."/>
            <person name="Vogel R.F."/>
        </authorList>
    </citation>
    <scope>NUCLEOTIDE SEQUENCE [LARGE SCALE GENOMIC DNA]</scope>
    <source>
        <strain evidence="1 2">NBRC 101099</strain>
    </source>
</reference>
<dbReference type="Pfam" id="PF01263">
    <property type="entry name" value="Aldose_epim"/>
    <property type="match status" value="1"/>
</dbReference>
<dbReference type="InterPro" id="IPR008183">
    <property type="entry name" value="Aldose_1/G6P_1-epimerase"/>
</dbReference>
<dbReference type="Proteomes" id="UP000188604">
    <property type="component" value="Chromosome"/>
</dbReference>
<accession>A0A1U9KQC6</accession>
<dbReference type="GO" id="GO:0030246">
    <property type="term" value="F:carbohydrate binding"/>
    <property type="evidence" value="ECO:0007669"/>
    <property type="project" value="InterPro"/>
</dbReference>
<sequence>MGSDRHEFGDGRLTATVTAAGAELVALDVVGDGARSLLWAGVDPWPRHSPVLFPIVGRIPDDRLPWGDREVRLKQHGFARDRVFQWVERTDDGCVLELADDEASRAIFPAAFRLRLNYRVTDGRLHVGYALHNPDGEAVLHASVGAHPAFAWPQEAGAAREAHRLIFDRAEVAPIRRVEGGLMRAEAEPTPVVGRELALSDALFEDDAVIFKPILSDSVRFVGPKGTGIEVGWQGFPELGVWTKVGAAFLCIEPWHGYATPQGFAGDFAAKPGNIHLRPGKTWEASWTVRAVEGD</sequence>
<dbReference type="GO" id="GO:0005975">
    <property type="term" value="P:carbohydrate metabolic process"/>
    <property type="evidence" value="ECO:0007669"/>
    <property type="project" value="InterPro"/>
</dbReference>
<dbReference type="KEGG" id="nch:A0U93_08235"/>
<dbReference type="EMBL" id="CP014691">
    <property type="protein sequence ID" value="AQS87930.1"/>
    <property type="molecule type" value="Genomic_DNA"/>
</dbReference>
<dbReference type="InterPro" id="IPR037481">
    <property type="entry name" value="LacX"/>
</dbReference>
<dbReference type="GO" id="GO:0016853">
    <property type="term" value="F:isomerase activity"/>
    <property type="evidence" value="ECO:0007669"/>
    <property type="project" value="InterPro"/>
</dbReference>
<dbReference type="AlphaFoldDB" id="A0A1U9KQC6"/>
<proteinExistence type="predicted"/>
<dbReference type="OrthoDB" id="9795355at2"/>
<dbReference type="InterPro" id="IPR011013">
    <property type="entry name" value="Gal_mutarotase_sf_dom"/>
</dbReference>
<keyword evidence="2" id="KW-1185">Reference proteome</keyword>
<dbReference type="CDD" id="cd09024">
    <property type="entry name" value="Aldose_epim_lacX"/>
    <property type="match status" value="1"/>
</dbReference>
<dbReference type="Gene3D" id="2.70.98.10">
    <property type="match status" value="1"/>
</dbReference>
<evidence type="ECO:0000313" key="2">
    <source>
        <dbReference type="Proteomes" id="UP000188604"/>
    </source>
</evidence>
<protein>
    <submittedName>
        <fullName evidence="1">Aldose epimerase</fullName>
    </submittedName>
</protein>
<dbReference type="SUPFAM" id="SSF74650">
    <property type="entry name" value="Galactose mutarotase-like"/>
    <property type="match status" value="1"/>
</dbReference>